<dbReference type="GO" id="GO:0005737">
    <property type="term" value="C:cytoplasm"/>
    <property type="evidence" value="ECO:0007669"/>
    <property type="project" value="InterPro"/>
</dbReference>
<evidence type="ECO:0000259" key="11">
    <source>
        <dbReference type="PROSITE" id="PS50862"/>
    </source>
</evidence>
<dbReference type="InterPro" id="IPR015807">
    <property type="entry name" value="His-tRNA-ligase"/>
</dbReference>
<proteinExistence type="inferred from homology"/>
<dbReference type="InterPro" id="IPR004154">
    <property type="entry name" value="Anticodon-bd"/>
</dbReference>
<protein>
    <recommendedName>
        <fullName evidence="2">histidine--tRNA ligase</fullName>
        <ecNumber evidence="2">6.1.1.21</ecNumber>
    </recommendedName>
    <alternativeName>
        <fullName evidence="8">Histidyl-tRNA synthetase</fullName>
    </alternativeName>
</protein>
<dbReference type="PIRSF" id="PIRSF001549">
    <property type="entry name" value="His-tRNA_synth"/>
    <property type="match status" value="1"/>
</dbReference>
<feature type="binding site" evidence="10">
    <location>
        <position position="120"/>
    </location>
    <ligand>
        <name>L-histidine</name>
        <dbReference type="ChEBI" id="CHEBI:57595"/>
    </ligand>
</feature>
<dbReference type="HAMAP" id="MF_00127">
    <property type="entry name" value="His_tRNA_synth"/>
    <property type="match status" value="1"/>
</dbReference>
<feature type="binding site" evidence="10">
    <location>
        <position position="138"/>
    </location>
    <ligand>
        <name>L-histidine</name>
        <dbReference type="ChEBI" id="CHEBI:57595"/>
    </ligand>
</feature>
<dbReference type="InterPro" id="IPR033656">
    <property type="entry name" value="HisRS_anticodon"/>
</dbReference>
<dbReference type="Pfam" id="PF13393">
    <property type="entry name" value="tRNA-synt_His"/>
    <property type="match status" value="2"/>
</dbReference>
<evidence type="ECO:0000256" key="7">
    <source>
        <dbReference type="ARBA" id="ARBA00023146"/>
    </source>
</evidence>
<name>A0AA35WUE2_GEOBA</name>
<feature type="non-terminal residue" evidence="12">
    <location>
        <position position="1"/>
    </location>
</feature>
<comment type="catalytic activity">
    <reaction evidence="9">
        <text>tRNA(His) + L-histidine + ATP = L-histidyl-tRNA(His) + AMP + diphosphate + H(+)</text>
        <dbReference type="Rhea" id="RHEA:17313"/>
        <dbReference type="Rhea" id="RHEA-COMP:9665"/>
        <dbReference type="Rhea" id="RHEA-COMP:9689"/>
        <dbReference type="ChEBI" id="CHEBI:15378"/>
        <dbReference type="ChEBI" id="CHEBI:30616"/>
        <dbReference type="ChEBI" id="CHEBI:33019"/>
        <dbReference type="ChEBI" id="CHEBI:57595"/>
        <dbReference type="ChEBI" id="CHEBI:78442"/>
        <dbReference type="ChEBI" id="CHEBI:78527"/>
        <dbReference type="ChEBI" id="CHEBI:456215"/>
        <dbReference type="EC" id="6.1.1.21"/>
    </reaction>
</comment>
<dbReference type="InterPro" id="IPR045864">
    <property type="entry name" value="aa-tRNA-synth_II/BPL/LPL"/>
</dbReference>
<evidence type="ECO:0000256" key="3">
    <source>
        <dbReference type="ARBA" id="ARBA00022598"/>
    </source>
</evidence>
<evidence type="ECO:0000313" key="13">
    <source>
        <dbReference type="Proteomes" id="UP001174909"/>
    </source>
</evidence>
<sequence length="426" mass="47569">RPAPRRKILVFRAPRGTADHLPEEQKYWRYIESKAVEVAGLFGYGRIDTPAFEDSNLFIRSVGEGTDIVEKEMYTFEDRGGDSVTLRPEGTAPVCRAYLEHGMHNLPQPVRMYYFCPVFRYERPQAGRFRQHHQFGVEALGDADPSVDAEVIEVAWELMGRLGLRDVQLLVNSIGDSECRPVYIERLRDYYSGHHDRLCDDCKDRLGRNPLRLLDCKVETCHALGDEAPQSTDYLCDDCREHWGKLSGYLDAMALPYVVDHRLVRGLDYYTRTVFEIQPLDVGGQSTIVGGGRYDGLITELGGRPTPGIGFATGIERLALNLKRGDVPVPDEPSPRYLVANVGENARTAALELAVRLRRTGVGAILSSGTRGLRGQMRQANALNIPYALILGDDEIEKGEVVVRDMAASTQESRPLADFLAETGLN</sequence>
<dbReference type="PROSITE" id="PS50862">
    <property type="entry name" value="AA_TRNA_LIGASE_II"/>
    <property type="match status" value="1"/>
</dbReference>
<dbReference type="GO" id="GO:0004821">
    <property type="term" value="F:histidine-tRNA ligase activity"/>
    <property type="evidence" value="ECO:0007669"/>
    <property type="project" value="UniProtKB-EC"/>
</dbReference>
<comment type="caution">
    <text evidence="12">The sequence shown here is derived from an EMBL/GenBank/DDBJ whole genome shotgun (WGS) entry which is preliminary data.</text>
</comment>
<feature type="domain" description="Aminoacyl-transfer RNA synthetases class-II family profile" evidence="11">
    <location>
        <begin position="29"/>
        <end position="330"/>
    </location>
</feature>
<dbReference type="EMBL" id="CASHTH010002715">
    <property type="protein sequence ID" value="CAI8034163.1"/>
    <property type="molecule type" value="Genomic_DNA"/>
</dbReference>
<dbReference type="Proteomes" id="UP001174909">
    <property type="component" value="Unassembled WGS sequence"/>
</dbReference>
<keyword evidence="6" id="KW-0648">Protein biosynthesis</keyword>
<evidence type="ECO:0000313" key="12">
    <source>
        <dbReference type="EMBL" id="CAI8034163.1"/>
    </source>
</evidence>
<dbReference type="PANTHER" id="PTHR43707:SF1">
    <property type="entry name" value="HISTIDINE--TRNA LIGASE, MITOCHONDRIAL-RELATED"/>
    <property type="match status" value="1"/>
</dbReference>
<dbReference type="CDD" id="cd00859">
    <property type="entry name" value="HisRS_anticodon"/>
    <property type="match status" value="1"/>
</dbReference>
<evidence type="ECO:0000256" key="6">
    <source>
        <dbReference type="ARBA" id="ARBA00022917"/>
    </source>
</evidence>
<dbReference type="GO" id="GO:0005524">
    <property type="term" value="F:ATP binding"/>
    <property type="evidence" value="ECO:0007669"/>
    <property type="project" value="UniProtKB-KW"/>
</dbReference>
<dbReference type="Gene3D" id="3.30.930.10">
    <property type="entry name" value="Bira Bifunctional Protein, Domain 2"/>
    <property type="match status" value="1"/>
</dbReference>
<dbReference type="InterPro" id="IPR036621">
    <property type="entry name" value="Anticodon-bd_dom_sf"/>
</dbReference>
<evidence type="ECO:0000256" key="2">
    <source>
        <dbReference type="ARBA" id="ARBA00012815"/>
    </source>
</evidence>
<evidence type="ECO:0000256" key="4">
    <source>
        <dbReference type="ARBA" id="ARBA00022741"/>
    </source>
</evidence>
<dbReference type="CDD" id="cd00773">
    <property type="entry name" value="HisRS-like_core"/>
    <property type="match status" value="1"/>
</dbReference>
<evidence type="ECO:0000256" key="5">
    <source>
        <dbReference type="ARBA" id="ARBA00022840"/>
    </source>
</evidence>
<reference evidence="12" key="1">
    <citation type="submission" date="2023-03" db="EMBL/GenBank/DDBJ databases">
        <authorList>
            <person name="Steffen K."/>
            <person name="Cardenas P."/>
        </authorList>
    </citation>
    <scope>NUCLEOTIDE SEQUENCE</scope>
</reference>
<feature type="binding site" evidence="10">
    <location>
        <position position="134"/>
    </location>
    <ligand>
        <name>L-histidine</name>
        <dbReference type="ChEBI" id="CHEBI:57595"/>
    </ligand>
</feature>
<dbReference type="NCBIfam" id="TIGR00442">
    <property type="entry name" value="hisS"/>
    <property type="match status" value="1"/>
</dbReference>
<dbReference type="Pfam" id="PF03129">
    <property type="entry name" value="HGTP_anticodon"/>
    <property type="match status" value="1"/>
</dbReference>
<evidence type="ECO:0000256" key="10">
    <source>
        <dbReference type="PIRSR" id="PIRSR001549-1"/>
    </source>
</evidence>
<evidence type="ECO:0000256" key="8">
    <source>
        <dbReference type="ARBA" id="ARBA00030619"/>
    </source>
</evidence>
<dbReference type="EC" id="6.1.1.21" evidence="2"/>
<keyword evidence="13" id="KW-1185">Reference proteome</keyword>
<dbReference type="InterPro" id="IPR041715">
    <property type="entry name" value="HisRS-like_core"/>
</dbReference>
<dbReference type="Gene3D" id="3.40.50.800">
    <property type="entry name" value="Anticodon-binding domain"/>
    <property type="match status" value="1"/>
</dbReference>
<comment type="similarity">
    <text evidence="1">Belongs to the class-II aminoacyl-tRNA synthetase family.</text>
</comment>
<feature type="binding site" evidence="10">
    <location>
        <position position="265"/>
    </location>
    <ligand>
        <name>L-histidine</name>
        <dbReference type="ChEBI" id="CHEBI:57595"/>
    </ligand>
</feature>
<dbReference type="InterPro" id="IPR006195">
    <property type="entry name" value="aa-tRNA-synth_II"/>
</dbReference>
<dbReference type="SUPFAM" id="SSF52954">
    <property type="entry name" value="Class II aaRS ABD-related"/>
    <property type="match status" value="1"/>
</dbReference>
<dbReference type="SUPFAM" id="SSF55681">
    <property type="entry name" value="Class II aaRS and biotin synthetases"/>
    <property type="match status" value="1"/>
</dbReference>
<evidence type="ECO:0000256" key="1">
    <source>
        <dbReference type="ARBA" id="ARBA00008226"/>
    </source>
</evidence>
<keyword evidence="3 12" id="KW-0436">Ligase</keyword>
<gene>
    <name evidence="12" type="ORF">GBAR_LOCUS19270</name>
</gene>
<organism evidence="12 13">
    <name type="scientific">Geodia barretti</name>
    <name type="common">Barrett's horny sponge</name>
    <dbReference type="NCBI Taxonomy" id="519541"/>
    <lineage>
        <taxon>Eukaryota</taxon>
        <taxon>Metazoa</taxon>
        <taxon>Porifera</taxon>
        <taxon>Demospongiae</taxon>
        <taxon>Heteroscleromorpha</taxon>
        <taxon>Tetractinellida</taxon>
        <taxon>Astrophorina</taxon>
        <taxon>Geodiidae</taxon>
        <taxon>Geodia</taxon>
    </lineage>
</organism>
<evidence type="ECO:0000256" key="9">
    <source>
        <dbReference type="ARBA" id="ARBA00047639"/>
    </source>
</evidence>
<feature type="binding site" evidence="10">
    <location>
        <begin position="89"/>
        <end position="91"/>
    </location>
    <ligand>
        <name>L-histidine</name>
        <dbReference type="ChEBI" id="CHEBI:57595"/>
    </ligand>
</feature>
<keyword evidence="7" id="KW-0030">Aminoacyl-tRNA synthetase</keyword>
<keyword evidence="4" id="KW-0547">Nucleotide-binding</keyword>
<dbReference type="AlphaFoldDB" id="A0AA35WUE2"/>
<dbReference type="PANTHER" id="PTHR43707">
    <property type="entry name" value="HISTIDYL-TRNA SYNTHETASE"/>
    <property type="match status" value="1"/>
</dbReference>
<feature type="binding site" evidence="10">
    <location>
        <begin position="269"/>
        <end position="270"/>
    </location>
    <ligand>
        <name>L-histidine</name>
        <dbReference type="ChEBI" id="CHEBI:57595"/>
    </ligand>
</feature>
<keyword evidence="5" id="KW-0067">ATP-binding</keyword>
<accession>A0AA35WUE2</accession>
<dbReference type="InterPro" id="IPR004516">
    <property type="entry name" value="HisRS/HisZ"/>
</dbReference>
<dbReference type="GO" id="GO:0006427">
    <property type="term" value="P:histidyl-tRNA aminoacylation"/>
    <property type="evidence" value="ECO:0007669"/>
    <property type="project" value="InterPro"/>
</dbReference>